<evidence type="ECO:0000313" key="2">
    <source>
        <dbReference type="EMBL" id="CAD6998760.1"/>
    </source>
</evidence>
<sequence>MSPKAPFSEPKMPQGDEKRMSRRPAAAELKLKKMLKKIDQQSVASAAFLQDMCMQKHSQLVRSLTNTKTQLSSVWFIILAVNISTSKQAADLPVAVAIVAVKNVGDGAAANNRQQHLQ</sequence>
<dbReference type="Proteomes" id="UP000606786">
    <property type="component" value="Unassembled WGS sequence"/>
</dbReference>
<feature type="region of interest" description="Disordered" evidence="1">
    <location>
        <begin position="1"/>
        <end position="23"/>
    </location>
</feature>
<protein>
    <submittedName>
        <fullName evidence="2">(Mediterranean fruit fly) hypothetical protein</fullName>
    </submittedName>
</protein>
<accession>A0A811UJ54</accession>
<evidence type="ECO:0000313" key="3">
    <source>
        <dbReference type="Proteomes" id="UP000606786"/>
    </source>
</evidence>
<reference evidence="2" key="1">
    <citation type="submission" date="2020-11" db="EMBL/GenBank/DDBJ databases">
        <authorList>
            <person name="Whitehead M."/>
        </authorList>
    </citation>
    <scope>NUCLEOTIDE SEQUENCE</scope>
    <source>
        <strain evidence="2">EGII</strain>
    </source>
</reference>
<proteinExistence type="predicted"/>
<comment type="caution">
    <text evidence="2">The sequence shown here is derived from an EMBL/GenBank/DDBJ whole genome shotgun (WGS) entry which is preliminary data.</text>
</comment>
<name>A0A811UJ54_CERCA</name>
<organism evidence="2 3">
    <name type="scientific">Ceratitis capitata</name>
    <name type="common">Mediterranean fruit fly</name>
    <name type="synonym">Tephritis capitata</name>
    <dbReference type="NCBI Taxonomy" id="7213"/>
    <lineage>
        <taxon>Eukaryota</taxon>
        <taxon>Metazoa</taxon>
        <taxon>Ecdysozoa</taxon>
        <taxon>Arthropoda</taxon>
        <taxon>Hexapoda</taxon>
        <taxon>Insecta</taxon>
        <taxon>Pterygota</taxon>
        <taxon>Neoptera</taxon>
        <taxon>Endopterygota</taxon>
        <taxon>Diptera</taxon>
        <taxon>Brachycera</taxon>
        <taxon>Muscomorpha</taxon>
        <taxon>Tephritoidea</taxon>
        <taxon>Tephritidae</taxon>
        <taxon>Ceratitis</taxon>
        <taxon>Ceratitis</taxon>
    </lineage>
</organism>
<gene>
    <name evidence="2" type="ORF">CCAP1982_LOCUS7314</name>
</gene>
<dbReference type="EMBL" id="CAJHJT010000012">
    <property type="protein sequence ID" value="CAD6998760.1"/>
    <property type="molecule type" value="Genomic_DNA"/>
</dbReference>
<evidence type="ECO:0000256" key="1">
    <source>
        <dbReference type="SAM" id="MobiDB-lite"/>
    </source>
</evidence>
<keyword evidence="3" id="KW-1185">Reference proteome</keyword>
<dbReference type="AlphaFoldDB" id="A0A811UJ54"/>